<accession>A0ABV9XUL5</accession>
<evidence type="ECO:0000313" key="2">
    <source>
        <dbReference type="Proteomes" id="UP001595833"/>
    </source>
</evidence>
<reference evidence="2" key="1">
    <citation type="journal article" date="2019" name="Int. J. Syst. Evol. Microbiol.">
        <title>The Global Catalogue of Microorganisms (GCM) 10K type strain sequencing project: providing services to taxonomists for standard genome sequencing and annotation.</title>
        <authorList>
            <consortium name="The Broad Institute Genomics Platform"/>
            <consortium name="The Broad Institute Genome Sequencing Center for Infectious Disease"/>
            <person name="Wu L."/>
            <person name="Ma J."/>
        </authorList>
    </citation>
    <scope>NUCLEOTIDE SEQUENCE [LARGE SCALE GENOMIC DNA]</scope>
    <source>
        <strain evidence="2">KCTC 12848</strain>
    </source>
</reference>
<proteinExistence type="predicted"/>
<dbReference type="Proteomes" id="UP001595833">
    <property type="component" value="Unassembled WGS sequence"/>
</dbReference>
<sequence length="116" mass="12567">MDAATPAQTAYLADLRDTLAGQTGEEWEFIHGSADRRIALALTKRARQGEQYLATWAQQNNVGWLEPTTADTTETIQARIAAMRARLLGLTVDDIAALTTTEASALIDAAKRLAHS</sequence>
<dbReference type="RefSeq" id="WP_344036518.1">
    <property type="nucleotide sequence ID" value="NZ_BAAAKE010000005.1"/>
</dbReference>
<evidence type="ECO:0008006" key="3">
    <source>
        <dbReference type="Google" id="ProtNLM"/>
    </source>
</evidence>
<comment type="caution">
    <text evidence="1">The sequence shown here is derived from an EMBL/GenBank/DDBJ whole genome shotgun (WGS) entry which is preliminary data.</text>
</comment>
<organism evidence="1 2">
    <name type="scientific">Saccharothrix xinjiangensis</name>
    <dbReference type="NCBI Taxonomy" id="204798"/>
    <lineage>
        <taxon>Bacteria</taxon>
        <taxon>Bacillati</taxon>
        <taxon>Actinomycetota</taxon>
        <taxon>Actinomycetes</taxon>
        <taxon>Pseudonocardiales</taxon>
        <taxon>Pseudonocardiaceae</taxon>
        <taxon>Saccharothrix</taxon>
    </lineage>
</organism>
<protein>
    <recommendedName>
        <fullName evidence="3">DUF222 domain-containing protein</fullName>
    </recommendedName>
</protein>
<name>A0ABV9XUL5_9PSEU</name>
<gene>
    <name evidence="1" type="ORF">ACFPFM_07760</name>
</gene>
<keyword evidence="2" id="KW-1185">Reference proteome</keyword>
<dbReference type="EMBL" id="JBHSJB010000007">
    <property type="protein sequence ID" value="MFC5053653.1"/>
    <property type="molecule type" value="Genomic_DNA"/>
</dbReference>
<evidence type="ECO:0000313" key="1">
    <source>
        <dbReference type="EMBL" id="MFC5053653.1"/>
    </source>
</evidence>